<dbReference type="Pfam" id="PF13812">
    <property type="entry name" value="PPR_3"/>
    <property type="match status" value="1"/>
</dbReference>
<evidence type="ECO:0000256" key="1">
    <source>
        <dbReference type="ARBA" id="ARBA00022737"/>
    </source>
</evidence>
<feature type="repeat" description="PPR" evidence="2">
    <location>
        <begin position="46"/>
        <end position="80"/>
    </location>
</feature>
<evidence type="ECO:0000313" key="6">
    <source>
        <dbReference type="Proteomes" id="UP001152797"/>
    </source>
</evidence>
<organism evidence="3">
    <name type="scientific">Cladocopium goreaui</name>
    <dbReference type="NCBI Taxonomy" id="2562237"/>
    <lineage>
        <taxon>Eukaryota</taxon>
        <taxon>Sar</taxon>
        <taxon>Alveolata</taxon>
        <taxon>Dinophyceae</taxon>
        <taxon>Suessiales</taxon>
        <taxon>Symbiodiniaceae</taxon>
        <taxon>Cladocopium</taxon>
    </lineage>
</organism>
<dbReference type="Gene3D" id="1.25.40.10">
    <property type="entry name" value="Tetratricopeptide repeat domain"/>
    <property type="match status" value="2"/>
</dbReference>
<feature type="non-terminal residue" evidence="3">
    <location>
        <position position="1"/>
    </location>
</feature>
<evidence type="ECO:0000313" key="3">
    <source>
        <dbReference type="EMBL" id="CAI4015952.1"/>
    </source>
</evidence>
<dbReference type="PANTHER" id="PTHR47447">
    <property type="entry name" value="OS03G0856100 PROTEIN"/>
    <property type="match status" value="1"/>
</dbReference>
<dbReference type="OrthoDB" id="185373at2759"/>
<keyword evidence="6" id="KW-1185">Reference proteome</keyword>
<protein>
    <submittedName>
        <fullName evidence="5">Pentatricopeptide repeat-containing protein GUN1, chloroplastic (Pentatricopeptide repeat-containing protein At2g31400) (Protein GENOMES UNCOUPLED 1)</fullName>
    </submittedName>
</protein>
<dbReference type="EMBL" id="CAMXCT010006559">
    <property type="protein sequence ID" value="CAI4015952.1"/>
    <property type="molecule type" value="Genomic_DNA"/>
</dbReference>
<evidence type="ECO:0000256" key="2">
    <source>
        <dbReference type="PROSITE-ProRule" id="PRU00708"/>
    </source>
</evidence>
<dbReference type="Proteomes" id="UP001152797">
    <property type="component" value="Unassembled WGS sequence"/>
</dbReference>
<reference evidence="3" key="1">
    <citation type="submission" date="2022-10" db="EMBL/GenBank/DDBJ databases">
        <authorList>
            <person name="Chen Y."/>
            <person name="Dougan E. K."/>
            <person name="Chan C."/>
            <person name="Rhodes N."/>
            <person name="Thang M."/>
        </authorList>
    </citation>
    <scope>NUCLEOTIDE SEQUENCE</scope>
</reference>
<evidence type="ECO:0000313" key="5">
    <source>
        <dbReference type="EMBL" id="CAL4803264.1"/>
    </source>
</evidence>
<dbReference type="EMBL" id="CAMXCT030006559">
    <property type="protein sequence ID" value="CAL4803264.1"/>
    <property type="molecule type" value="Genomic_DNA"/>
</dbReference>
<dbReference type="InterPro" id="IPR011990">
    <property type="entry name" value="TPR-like_helical_dom_sf"/>
</dbReference>
<dbReference type="InterPro" id="IPR002885">
    <property type="entry name" value="PPR_rpt"/>
</dbReference>
<proteinExistence type="predicted"/>
<evidence type="ECO:0000313" key="4">
    <source>
        <dbReference type="EMBL" id="CAL1169327.1"/>
    </source>
</evidence>
<dbReference type="PANTHER" id="PTHR47447:SF17">
    <property type="entry name" value="OS12G0638900 PROTEIN"/>
    <property type="match status" value="1"/>
</dbReference>
<dbReference type="PROSITE" id="PS51375">
    <property type="entry name" value="PPR"/>
    <property type="match status" value="1"/>
</dbReference>
<gene>
    <name evidence="3" type="ORF">C1SCF055_LOCUS40739</name>
</gene>
<dbReference type="AlphaFoldDB" id="A0A9P1DSL4"/>
<comment type="caution">
    <text evidence="3">The sequence shown here is derived from an EMBL/GenBank/DDBJ whole genome shotgun (WGS) entry which is preliminary data.</text>
</comment>
<name>A0A9P1DSL4_9DINO</name>
<keyword evidence="1" id="KW-0677">Repeat</keyword>
<dbReference type="EMBL" id="CAMXCT020006559">
    <property type="protein sequence ID" value="CAL1169327.1"/>
    <property type="molecule type" value="Genomic_DNA"/>
</dbReference>
<accession>A0A9P1DSL4</accession>
<reference evidence="4" key="2">
    <citation type="submission" date="2024-04" db="EMBL/GenBank/DDBJ databases">
        <authorList>
            <person name="Chen Y."/>
            <person name="Shah S."/>
            <person name="Dougan E. K."/>
            <person name="Thang M."/>
            <person name="Chan C."/>
        </authorList>
    </citation>
    <scope>NUCLEOTIDE SEQUENCE [LARGE SCALE GENOMIC DNA]</scope>
</reference>
<sequence>MCTATRSSNFAAIDALHGLRMELDASEWQLGLQAFTALNLSKMAPDVVSFNAAISSCEKGSNWQLALHLLSDMAEEQLLPDVISFSSTLCSLDAAELWPLALEIFAWLCRGLEPNVYSYNAVISSCQNGSQWQLALLFYEAMDGVLPDVLSTSLAVSSSAMAQKWHLASQLLDQLSVTGWSKSFDAGSHRVVALQLLQQMRETRDVSSDVITYSTIIGCCQGFPRWRLGLCFLQLLGSEGVCYDTLCFNQAMSGGISWRGTLQLLRSMPLKKVTGDVIGYSAAIHACSLVCGPWPGPGAEKTCDQRSRVPGLPGLSW</sequence>